<comment type="caution">
    <text evidence="2">The sequence shown here is derived from an EMBL/GenBank/DDBJ whole genome shotgun (WGS) entry which is preliminary data.</text>
</comment>
<keyword evidence="1" id="KW-0812">Transmembrane</keyword>
<gene>
    <name evidence="2" type="ORF">FW778_01490</name>
</gene>
<dbReference type="Proteomes" id="UP000326903">
    <property type="component" value="Unassembled WGS sequence"/>
</dbReference>
<evidence type="ECO:0000256" key="1">
    <source>
        <dbReference type="SAM" id="Phobius"/>
    </source>
</evidence>
<feature type="transmembrane region" description="Helical" evidence="1">
    <location>
        <begin position="14"/>
        <end position="32"/>
    </location>
</feature>
<evidence type="ECO:0000313" key="2">
    <source>
        <dbReference type="EMBL" id="KAA9040742.1"/>
    </source>
</evidence>
<accession>A0A5J5IMK4</accession>
<dbReference type="AlphaFoldDB" id="A0A5J5IMK4"/>
<sequence>MHLRNIIKSISRKLLFIILGVILVAVSLYFVWQNNKYRFARDKLKSTVSEQTDSLYKIKYDSLYFDEITGEAYLKNIHIGPDTTIIKRTKLDDLPYILLDITISTLKVNGVKTDKALLGKQMEGDSVIIDHPDVVVYFIKPLQKKTNINEEATSIYNEILGNLKRIQVSRVFINNVHIQGINYFEKGKVFDLTNGNIQLTDVLVDSAHNLDTTRTLFCKQIGLQVASFVEYDNSRPEIRVKNLNYSGADNLLSFGNIDVNRFESSNGDSSKLLRASNLVLKGIDANEFVKNKNIIVDTIQCKDISVYQPPLKKLKMPRDNNQQKKDTTGFRHVYSIEMTHLGFPKISFIPRKKSGISIGNIAVTINEVKADEVIDVQNNPLDYSKEVEITTDNITMNSKDGFYNYTFRNASINSLHKQLKIASVGIKPLLSEKAFANKAHFQKDRYEVDLKDISLKNIDMKNLLDKKIFASDLVVNNISAKIYRDIRKPLSGKNKVGNYPSQMLGKANMPVNISHATLSNAFIQYTEHEKISDSSGVVTFNGTSINISNITNVKDAIERNGVTTISYKTRILNEIPAEGTFKFFLNSNTGSFIATGHVSAFDALSLNKVSVPMALMRLNTGQINAIDFNFTGNDTIAKGDFVMKYNKLKVDVLKRDKDSKEIKKKGLTSLVANIIVKNNNPENGNLRKETPHFDRDVQKSFFNLIWKTIFTGMKKTVGLP</sequence>
<keyword evidence="1" id="KW-1133">Transmembrane helix</keyword>
<protein>
    <recommendedName>
        <fullName evidence="4">DUF748 domain-containing protein</fullName>
    </recommendedName>
</protein>
<name>A0A5J5IMK4_9BACT</name>
<keyword evidence="1" id="KW-0472">Membrane</keyword>
<dbReference type="EMBL" id="VYQF01000001">
    <property type="protein sequence ID" value="KAA9040742.1"/>
    <property type="molecule type" value="Genomic_DNA"/>
</dbReference>
<reference evidence="2 3" key="1">
    <citation type="submission" date="2019-09" db="EMBL/GenBank/DDBJ databases">
        <title>Draft genome sequence of Ginsengibacter sp. BR5-29.</title>
        <authorList>
            <person name="Im W.-T."/>
        </authorList>
    </citation>
    <scope>NUCLEOTIDE SEQUENCE [LARGE SCALE GENOMIC DNA]</scope>
    <source>
        <strain evidence="2 3">BR5-29</strain>
    </source>
</reference>
<evidence type="ECO:0000313" key="3">
    <source>
        <dbReference type="Proteomes" id="UP000326903"/>
    </source>
</evidence>
<dbReference type="RefSeq" id="WP_150412801.1">
    <property type="nucleotide sequence ID" value="NZ_VYQF01000001.1"/>
</dbReference>
<organism evidence="2 3">
    <name type="scientific">Ginsengibacter hankyongi</name>
    <dbReference type="NCBI Taxonomy" id="2607284"/>
    <lineage>
        <taxon>Bacteria</taxon>
        <taxon>Pseudomonadati</taxon>
        <taxon>Bacteroidota</taxon>
        <taxon>Chitinophagia</taxon>
        <taxon>Chitinophagales</taxon>
        <taxon>Chitinophagaceae</taxon>
        <taxon>Ginsengibacter</taxon>
    </lineage>
</organism>
<proteinExistence type="predicted"/>
<keyword evidence="3" id="KW-1185">Reference proteome</keyword>
<evidence type="ECO:0008006" key="4">
    <source>
        <dbReference type="Google" id="ProtNLM"/>
    </source>
</evidence>